<dbReference type="AlphaFoldDB" id="X1HW77"/>
<feature type="non-terminal residue" evidence="1">
    <location>
        <position position="1"/>
    </location>
</feature>
<organism evidence="1">
    <name type="scientific">marine sediment metagenome</name>
    <dbReference type="NCBI Taxonomy" id="412755"/>
    <lineage>
        <taxon>unclassified sequences</taxon>
        <taxon>metagenomes</taxon>
        <taxon>ecological metagenomes</taxon>
    </lineage>
</organism>
<gene>
    <name evidence="1" type="ORF">S03H2_45785</name>
</gene>
<name>X1HW77_9ZZZZ</name>
<proteinExistence type="predicted"/>
<reference evidence="1" key="1">
    <citation type="journal article" date="2014" name="Front. Microbiol.">
        <title>High frequency of phylogenetically diverse reductive dehalogenase-homologous genes in deep subseafloor sedimentary metagenomes.</title>
        <authorList>
            <person name="Kawai M."/>
            <person name="Futagami T."/>
            <person name="Toyoda A."/>
            <person name="Takaki Y."/>
            <person name="Nishi S."/>
            <person name="Hori S."/>
            <person name="Arai W."/>
            <person name="Tsubouchi T."/>
            <person name="Morono Y."/>
            <person name="Uchiyama I."/>
            <person name="Ito T."/>
            <person name="Fujiyama A."/>
            <person name="Inagaki F."/>
            <person name="Takami H."/>
        </authorList>
    </citation>
    <scope>NUCLEOTIDE SEQUENCE</scope>
    <source>
        <strain evidence="1">Expedition CK06-06</strain>
    </source>
</reference>
<comment type="caution">
    <text evidence="1">The sequence shown here is derived from an EMBL/GenBank/DDBJ whole genome shotgun (WGS) entry which is preliminary data.</text>
</comment>
<dbReference type="Gene3D" id="3.40.50.300">
    <property type="entry name" value="P-loop containing nucleotide triphosphate hydrolases"/>
    <property type="match status" value="1"/>
</dbReference>
<accession>X1HW77</accession>
<dbReference type="InterPro" id="IPR027417">
    <property type="entry name" value="P-loop_NTPase"/>
</dbReference>
<protein>
    <submittedName>
        <fullName evidence="1">Uncharacterized protein</fullName>
    </submittedName>
</protein>
<sequence length="219" mass="24100">QATLDNLEAILLALGPEILAYHRGWPVHELAQQHLVLELTGLPETGKDLILNYLMTAEFISRIARGISNPLMDLWITFDEGQRLFSQRKESAGYGGNALIDLTGLLRGTGIGLEVSVLTTNDLSVSIPNLTSTKIIGRCGSLAEYTTAGRFVGMNAEQIEWCAHHMVPGLFVGQVSEGRWRYPFLFTVPLVNQIAHQSVSDREADNSIRKFVTAKLLPA</sequence>
<evidence type="ECO:0000313" key="1">
    <source>
        <dbReference type="EMBL" id="GAH73717.1"/>
    </source>
</evidence>
<dbReference type="EMBL" id="BARU01028709">
    <property type="protein sequence ID" value="GAH73717.1"/>
    <property type="molecule type" value="Genomic_DNA"/>
</dbReference>